<gene>
    <name evidence="3" type="ORF">LPJ64_005682</name>
</gene>
<protein>
    <submittedName>
        <fullName evidence="3">Uncharacterized protein</fullName>
    </submittedName>
</protein>
<dbReference type="Proteomes" id="UP001145021">
    <property type="component" value="Unassembled WGS sequence"/>
</dbReference>
<dbReference type="AlphaFoldDB" id="A0A9W7XDX2"/>
<dbReference type="EMBL" id="JANBOH010000394">
    <property type="protein sequence ID" value="KAJ1642476.1"/>
    <property type="molecule type" value="Genomic_DNA"/>
</dbReference>
<proteinExistence type="predicted"/>
<reference evidence="3" key="1">
    <citation type="submission" date="2022-07" db="EMBL/GenBank/DDBJ databases">
        <title>Phylogenomic reconstructions and comparative analyses of Kickxellomycotina fungi.</title>
        <authorList>
            <person name="Reynolds N.K."/>
            <person name="Stajich J.E."/>
            <person name="Barry K."/>
            <person name="Grigoriev I.V."/>
            <person name="Crous P."/>
            <person name="Smith M.E."/>
        </authorList>
    </citation>
    <scope>NUCLEOTIDE SEQUENCE</scope>
    <source>
        <strain evidence="3">NBRC 105413</strain>
    </source>
</reference>
<evidence type="ECO:0000313" key="4">
    <source>
        <dbReference type="Proteomes" id="UP001145021"/>
    </source>
</evidence>
<organism evidence="3 4">
    <name type="scientific">Coemansia asiatica</name>
    <dbReference type="NCBI Taxonomy" id="1052880"/>
    <lineage>
        <taxon>Eukaryota</taxon>
        <taxon>Fungi</taxon>
        <taxon>Fungi incertae sedis</taxon>
        <taxon>Zoopagomycota</taxon>
        <taxon>Kickxellomycotina</taxon>
        <taxon>Kickxellomycetes</taxon>
        <taxon>Kickxellales</taxon>
        <taxon>Kickxellaceae</taxon>
        <taxon>Coemansia</taxon>
    </lineage>
</organism>
<evidence type="ECO:0000256" key="2">
    <source>
        <dbReference type="SAM" id="SignalP"/>
    </source>
</evidence>
<accession>A0A9W7XDX2</accession>
<evidence type="ECO:0000256" key="1">
    <source>
        <dbReference type="SAM" id="MobiDB-lite"/>
    </source>
</evidence>
<feature type="chain" id="PRO_5040896083" evidence="2">
    <location>
        <begin position="23"/>
        <end position="206"/>
    </location>
</feature>
<feature type="signal peptide" evidence="2">
    <location>
        <begin position="1"/>
        <end position="22"/>
    </location>
</feature>
<evidence type="ECO:0000313" key="3">
    <source>
        <dbReference type="EMBL" id="KAJ1642476.1"/>
    </source>
</evidence>
<feature type="region of interest" description="Disordered" evidence="1">
    <location>
        <begin position="152"/>
        <end position="180"/>
    </location>
</feature>
<comment type="caution">
    <text evidence="3">The sequence shown here is derived from an EMBL/GenBank/DDBJ whole genome shotgun (WGS) entry which is preliminary data.</text>
</comment>
<name>A0A9W7XDX2_9FUNG</name>
<keyword evidence="2" id="KW-0732">Signal</keyword>
<keyword evidence="4" id="KW-1185">Reference proteome</keyword>
<sequence>MFFKNTAVVALAAVASVGSVSALPQNFDGPQFSITKPDLNKLNDGVHNALASILGDTDVADNNAVLPSFSIPDFNVPDFTIPDFNIPDFTIPDFTIPSFAMPDFSNMFDGAHDALASILGDPNVMKSASQAMNSLSNFLSKNPGFMSSVENNLSLPTGVSDGGNNNDDNESDSKNKNPFATSGASGIKPLAGVVAASALAVAVALF</sequence>